<keyword evidence="6 7" id="KW-0223">Dioxygenase</keyword>
<dbReference type="RefSeq" id="WP_036437659.1">
    <property type="nucleotide sequence ID" value="NZ_AP022567.1"/>
</dbReference>
<dbReference type="EC" id="1.13.11.-" evidence="6"/>
<reference evidence="7" key="2">
    <citation type="submission" date="2020-02" db="EMBL/GenBank/DDBJ databases">
        <authorList>
            <person name="Matsumoto Y."/>
            <person name="Motooka D."/>
            <person name="Nakamura S."/>
        </authorList>
    </citation>
    <scope>NUCLEOTIDE SEQUENCE</scope>
    <source>
        <strain evidence="7">JCM 12375</strain>
    </source>
</reference>
<feature type="binding site" evidence="5">
    <location>
        <position position="491"/>
    </location>
    <ligand>
        <name>Fe cation</name>
        <dbReference type="ChEBI" id="CHEBI:24875"/>
        <note>catalytic</note>
    </ligand>
</feature>
<dbReference type="AlphaFoldDB" id="A0AAI8XKX9"/>
<name>A0AAI8XKX9_MYCME</name>
<keyword evidence="2 5" id="KW-0479">Metal-binding</keyword>
<dbReference type="InterPro" id="IPR004294">
    <property type="entry name" value="Carotenoid_Oase"/>
</dbReference>
<comment type="cofactor">
    <cofactor evidence="5 6">
        <name>Fe(2+)</name>
        <dbReference type="ChEBI" id="CHEBI:29033"/>
    </cofactor>
    <text evidence="5 6">Binds 1 Fe(2+) ion per subunit.</text>
</comment>
<evidence type="ECO:0000256" key="3">
    <source>
        <dbReference type="ARBA" id="ARBA00023002"/>
    </source>
</evidence>
<dbReference type="PANTHER" id="PTHR10543">
    <property type="entry name" value="BETA-CAROTENE DIOXYGENASE"/>
    <property type="match status" value="1"/>
</dbReference>
<evidence type="ECO:0000256" key="5">
    <source>
        <dbReference type="PIRSR" id="PIRSR604294-1"/>
    </source>
</evidence>
<evidence type="ECO:0000256" key="4">
    <source>
        <dbReference type="ARBA" id="ARBA00023004"/>
    </source>
</evidence>
<evidence type="ECO:0000256" key="6">
    <source>
        <dbReference type="RuleBase" id="RU364048"/>
    </source>
</evidence>
<dbReference type="GO" id="GO:0016121">
    <property type="term" value="P:carotene catabolic process"/>
    <property type="evidence" value="ECO:0007669"/>
    <property type="project" value="TreeGrafter"/>
</dbReference>
<dbReference type="EMBL" id="AP022567">
    <property type="protein sequence ID" value="BBX31152.1"/>
    <property type="molecule type" value="Genomic_DNA"/>
</dbReference>
<reference evidence="8" key="3">
    <citation type="submission" date="2023-03" db="EMBL/GenBank/DDBJ databases">
        <title>Draft genome sequence of a Mycolicibacterium mageritense strain H4_3_1 isolated from a hybrid biological-inorganic system reactor.</title>
        <authorList>
            <person name="Feng X."/>
            <person name="Kazama D."/>
            <person name="Sato K."/>
            <person name="Kobayashi H."/>
        </authorList>
    </citation>
    <scope>NUCLEOTIDE SEQUENCE</scope>
    <source>
        <strain evidence="8">H4_3_1</strain>
    </source>
</reference>
<keyword evidence="3 6" id="KW-0560">Oxidoreductase</keyword>
<evidence type="ECO:0000313" key="9">
    <source>
        <dbReference type="Proteomes" id="UP000465622"/>
    </source>
</evidence>
<dbReference type="EMBL" id="AP027452">
    <property type="protein sequence ID" value="BDY26291.1"/>
    <property type="molecule type" value="Genomic_DNA"/>
</dbReference>
<feature type="binding site" evidence="5">
    <location>
        <position position="321"/>
    </location>
    <ligand>
        <name>Fe cation</name>
        <dbReference type="ChEBI" id="CHEBI:24875"/>
        <note>catalytic</note>
    </ligand>
</feature>
<feature type="binding site" evidence="5">
    <location>
        <position position="160"/>
    </location>
    <ligand>
        <name>Fe cation</name>
        <dbReference type="ChEBI" id="CHEBI:24875"/>
        <note>catalytic</note>
    </ligand>
</feature>
<dbReference type="Pfam" id="PF03055">
    <property type="entry name" value="RPE65"/>
    <property type="match status" value="1"/>
</dbReference>
<evidence type="ECO:0000313" key="7">
    <source>
        <dbReference type="EMBL" id="BBX31152.1"/>
    </source>
</evidence>
<feature type="binding site" evidence="5">
    <location>
        <position position="217"/>
    </location>
    <ligand>
        <name>Fe cation</name>
        <dbReference type="ChEBI" id="CHEBI:24875"/>
        <note>catalytic</note>
    </ligand>
</feature>
<gene>
    <name evidence="8" type="ORF">hbim_00202</name>
    <name evidence="7" type="ORF">MMAGJ_04340</name>
</gene>
<dbReference type="Proteomes" id="UP000465622">
    <property type="component" value="Chromosome"/>
</dbReference>
<keyword evidence="4 5" id="KW-0408">Iron</keyword>
<organism evidence="8 10">
    <name type="scientific">Mycolicibacterium mageritense</name>
    <name type="common">Mycobacterium mageritense</name>
    <dbReference type="NCBI Taxonomy" id="53462"/>
    <lineage>
        <taxon>Bacteria</taxon>
        <taxon>Bacillati</taxon>
        <taxon>Actinomycetota</taxon>
        <taxon>Actinomycetes</taxon>
        <taxon>Mycobacteriales</taxon>
        <taxon>Mycobacteriaceae</taxon>
        <taxon>Mycolicibacterium</taxon>
    </lineage>
</organism>
<dbReference type="PANTHER" id="PTHR10543:SF89">
    <property type="entry name" value="CAROTENOID 9,10(9',10')-CLEAVAGE DIOXYGENASE 1"/>
    <property type="match status" value="1"/>
</dbReference>
<keyword evidence="9" id="KW-1185">Reference proteome</keyword>
<evidence type="ECO:0000256" key="1">
    <source>
        <dbReference type="ARBA" id="ARBA00006787"/>
    </source>
</evidence>
<dbReference type="Proteomes" id="UP001241092">
    <property type="component" value="Chromosome"/>
</dbReference>
<dbReference type="GO" id="GO:0010436">
    <property type="term" value="F:carotenoid dioxygenase activity"/>
    <property type="evidence" value="ECO:0007669"/>
    <property type="project" value="TreeGrafter"/>
</dbReference>
<dbReference type="GO" id="GO:0046872">
    <property type="term" value="F:metal ion binding"/>
    <property type="evidence" value="ECO:0007669"/>
    <property type="project" value="UniProtKB-KW"/>
</dbReference>
<evidence type="ECO:0000256" key="2">
    <source>
        <dbReference type="ARBA" id="ARBA00022723"/>
    </source>
</evidence>
<sequence>MTTALRRTSTNPYLEGNYAPVHRETTAVDLEITGTVPGYLDGRYLRNGPNPLDDPDPDRYHLFLGAGMVHGLRLRDGRAQWYRNRWVRSADVARHLGEHWAGGPHDGGFDFAANTNVIGHAGRTLALAEAGVRPYELTDELETVGPSDFCGTLFAGYTAHPKRDPDTGELHAVSYNPLRGALVRYTVTDTAGRVRHRIDIPLRELGAPPACGGTMMHDFSLTERYVVIYDLPVVLDLSGALRNRPAKAAARWLSGFAARHAAPDFVLRTAMRGSERSGPPAVGAYPYRWEPEKRARLGVLPREGTAADIRWFEVQPCYVFHPLNAYDEAGRIVLDVVRHDSVFADDPNATGIQTLDRWTVDLASGTVREERLDDTPQEFPRVDERLVGKRHRYGYAVGYAPDTPGITAPNALLRHDLSTGTTESVSFGAGREPGEFVFVPSDGQAAEDDGVLMGFVYDRGSNRSDLVLLDAETLNTVGTVHLPARVPHGFHGNWVDSER</sequence>
<proteinExistence type="inferred from homology"/>
<accession>A0AAI8XKX9</accession>
<evidence type="ECO:0000313" key="8">
    <source>
        <dbReference type="EMBL" id="BDY26291.1"/>
    </source>
</evidence>
<evidence type="ECO:0000313" key="10">
    <source>
        <dbReference type="Proteomes" id="UP001241092"/>
    </source>
</evidence>
<comment type="similarity">
    <text evidence="1 6">Belongs to the carotenoid oxygenase family.</text>
</comment>
<reference evidence="7 9" key="1">
    <citation type="journal article" date="2019" name="Emerg. Microbes Infect.">
        <title>Comprehensive subspecies identification of 175 nontuberculous mycobacteria species based on 7547 genomic profiles.</title>
        <authorList>
            <person name="Matsumoto Y."/>
            <person name="Kinjo T."/>
            <person name="Motooka D."/>
            <person name="Nabeya D."/>
            <person name="Jung N."/>
            <person name="Uechi K."/>
            <person name="Horii T."/>
            <person name="Iida T."/>
            <person name="Fujita J."/>
            <person name="Nakamura S."/>
        </authorList>
    </citation>
    <scope>NUCLEOTIDE SEQUENCE [LARGE SCALE GENOMIC DNA]</scope>
    <source>
        <strain evidence="7 9">JCM 12375</strain>
    </source>
</reference>
<protein>
    <recommendedName>
        <fullName evidence="6">Dioxygenase</fullName>
        <ecNumber evidence="6">1.13.11.-</ecNumber>
    </recommendedName>
</protein>